<reference evidence="6" key="1">
    <citation type="submission" date="2020-08" db="EMBL/GenBank/DDBJ databases">
        <title>Genome public.</title>
        <authorList>
            <person name="Liu C."/>
            <person name="Sun Q."/>
        </authorList>
    </citation>
    <scope>NUCLEOTIDE SEQUENCE</scope>
    <source>
        <strain evidence="6">NSJ-32</strain>
    </source>
</reference>
<evidence type="ECO:0000313" key="7">
    <source>
        <dbReference type="Proteomes" id="UP000657006"/>
    </source>
</evidence>
<feature type="domain" description="Alpha-L-rhamnosidase concanavalin-like" evidence="3">
    <location>
        <begin position="216"/>
        <end position="256"/>
    </location>
</feature>
<dbReference type="EMBL" id="JACRSQ010000023">
    <property type="protein sequence ID" value="MBC8544502.1"/>
    <property type="molecule type" value="Genomic_DNA"/>
</dbReference>
<keyword evidence="7" id="KW-1185">Reference proteome</keyword>
<dbReference type="InterPro" id="IPR035396">
    <property type="entry name" value="Bac_rhamnosid6H"/>
</dbReference>
<dbReference type="GO" id="GO:0030596">
    <property type="term" value="F:alpha-L-rhamnosidase activity"/>
    <property type="evidence" value="ECO:0007669"/>
    <property type="project" value="UniProtKB-EC"/>
</dbReference>
<dbReference type="Pfam" id="PF17389">
    <property type="entry name" value="Bac_rhamnosid6H"/>
    <property type="match status" value="1"/>
</dbReference>
<proteinExistence type="predicted"/>
<dbReference type="Proteomes" id="UP000657006">
    <property type="component" value="Unassembled WGS sequence"/>
</dbReference>
<dbReference type="InterPro" id="IPR013737">
    <property type="entry name" value="Bac_rhamnosid_N"/>
</dbReference>
<evidence type="ECO:0000259" key="3">
    <source>
        <dbReference type="Pfam" id="PF05592"/>
    </source>
</evidence>
<feature type="domain" description="Bacterial alpha-L-rhamnosidase N-terminal" evidence="4">
    <location>
        <begin position="34"/>
        <end position="187"/>
    </location>
</feature>
<dbReference type="SUPFAM" id="SSF48208">
    <property type="entry name" value="Six-hairpin glycosidases"/>
    <property type="match status" value="1"/>
</dbReference>
<dbReference type="Gene3D" id="2.60.420.10">
    <property type="entry name" value="Maltose phosphorylase, domain 3"/>
    <property type="match status" value="1"/>
</dbReference>
<dbReference type="GO" id="GO:0005975">
    <property type="term" value="P:carbohydrate metabolic process"/>
    <property type="evidence" value="ECO:0007669"/>
    <property type="project" value="InterPro"/>
</dbReference>
<organism evidence="6 7">
    <name type="scientific">Bianquea renquensis</name>
    <dbReference type="NCBI Taxonomy" id="2763661"/>
    <lineage>
        <taxon>Bacteria</taxon>
        <taxon>Bacillati</taxon>
        <taxon>Bacillota</taxon>
        <taxon>Clostridia</taxon>
        <taxon>Eubacteriales</taxon>
        <taxon>Bianqueaceae</taxon>
        <taxon>Bianquea</taxon>
    </lineage>
</organism>
<evidence type="ECO:0000259" key="5">
    <source>
        <dbReference type="Pfam" id="PF17389"/>
    </source>
</evidence>
<evidence type="ECO:0000259" key="4">
    <source>
        <dbReference type="Pfam" id="PF08531"/>
    </source>
</evidence>
<dbReference type="PANTHER" id="PTHR33307:SF6">
    <property type="entry name" value="ALPHA-RHAMNOSIDASE (EUROFUNG)-RELATED"/>
    <property type="match status" value="1"/>
</dbReference>
<feature type="domain" description="Alpha-L-rhamnosidase six-hairpin glycosidase" evidence="5">
    <location>
        <begin position="365"/>
        <end position="695"/>
    </location>
</feature>
<dbReference type="AlphaFoldDB" id="A0A926HY62"/>
<evidence type="ECO:0000313" key="6">
    <source>
        <dbReference type="EMBL" id="MBC8544502.1"/>
    </source>
</evidence>
<dbReference type="InterPro" id="IPR012341">
    <property type="entry name" value="6hp_glycosidase-like_sf"/>
</dbReference>
<comment type="catalytic activity">
    <reaction evidence="1">
        <text>Hydrolysis of terminal non-reducing alpha-L-rhamnose residues in alpha-L-rhamnosides.</text>
        <dbReference type="EC" id="3.2.1.40"/>
    </reaction>
</comment>
<dbReference type="SUPFAM" id="SSF49785">
    <property type="entry name" value="Galactose-binding domain-like"/>
    <property type="match status" value="1"/>
</dbReference>
<dbReference type="EC" id="3.2.1.40" evidence="2"/>
<feature type="domain" description="Alpha-L-rhamnosidase concanavalin-like" evidence="3">
    <location>
        <begin position="315"/>
        <end position="353"/>
    </location>
</feature>
<dbReference type="PANTHER" id="PTHR33307">
    <property type="entry name" value="ALPHA-RHAMNOSIDASE (EUROFUNG)"/>
    <property type="match status" value="1"/>
</dbReference>
<protein>
    <recommendedName>
        <fullName evidence="2">alpha-L-rhamnosidase</fullName>
        <ecNumber evidence="2">3.2.1.40</ecNumber>
    </recommendedName>
</protein>
<dbReference type="InterPro" id="IPR008928">
    <property type="entry name" value="6-hairpin_glycosidase_sf"/>
</dbReference>
<dbReference type="RefSeq" id="WP_177719864.1">
    <property type="nucleotide sequence ID" value="NZ_JACRSQ010000023.1"/>
</dbReference>
<keyword evidence="6" id="KW-0378">Hydrolase</keyword>
<comment type="caution">
    <text evidence="6">The sequence shown here is derived from an EMBL/GenBank/DDBJ whole genome shotgun (WGS) entry which is preliminary data.</text>
</comment>
<dbReference type="Pfam" id="PF05592">
    <property type="entry name" value="Bac_rhamnosid"/>
    <property type="match status" value="2"/>
</dbReference>
<dbReference type="InterPro" id="IPR008979">
    <property type="entry name" value="Galactose-bd-like_sf"/>
</dbReference>
<dbReference type="Pfam" id="PF08531">
    <property type="entry name" value="Bac_rhamnosid_N"/>
    <property type="match status" value="1"/>
</dbReference>
<sequence length="772" mass="87706">MDQNQTAAKWIWKDCLAGTNITCNFRRTFFLDQDVEEASLQISAHNHVKVYINGHRVSGICSPAASGFPNTKWYLTYDIAPYLVQGENVIAATVLFIGGDGQNHVTGCPALWFTAHCRMQDGTERRIPSDEHCRVSADTGYRPHMPLREQRRLTGSTHFDPAQEPRGWKESGFDDEAWEAAVVSPAQLMGIVLRKQEIPEGKSIRSWTPRILNVVDEDCTVYDAGEVLTGFVRIAVHGEKGAVVKLRYAEGLEGQRRSYLDFCSEEEIEGALYLRAEEKKAMLEKVRRARQKTWDQPAVQRVERGACNDVSEFYCDEYVVQGEGSEVWQEDFTFRAFRYIEVSGLSRASVDSIEVCKAVTGVDVQGTFTCNEESLNKLTEACIQTQWNGIQGMLVDCPHREQAQYLGDSLMQSHLLTYNFTDSRFLLRKVLQDFADSQLIPGFFPFVAPGSYWNPTFQLRMSEYDFDYVEILWQLYWYFDDQDAIRQFYPVASRMMGYYLGIRTADGLIPKEEGIFHISDWPYPRVDEEGEYLFVINCKALMAAERMEAFCEFVQPEDKFLWKQASSGLAASMRAAFWNEERGLYRDTPTSPSCSKAVNALAFRAGLFAGREESALPYLASEPFDTRVIRSYDLLKVLFENGYKAEAYAFLTDPRTRWGAMIAQGSKTIWEGFEDIDSHSHAWNCYPARFLQQYVLGVSCAEAGFRRVRIAPYFPEGVHEMQGRVLTEQGVLEVTGDAGGFAIVLPEGIQGEFVYGDVCRPLRAGRQEIKLA</sequence>
<dbReference type="Gene3D" id="1.50.10.10">
    <property type="match status" value="1"/>
</dbReference>
<dbReference type="Gene3D" id="2.60.120.260">
    <property type="entry name" value="Galactose-binding domain-like"/>
    <property type="match status" value="2"/>
</dbReference>
<dbReference type="InterPro" id="IPR008902">
    <property type="entry name" value="Rhamnosid_concanavalin"/>
</dbReference>
<dbReference type="InterPro" id="IPR016007">
    <property type="entry name" value="Alpha_rhamnosid"/>
</dbReference>
<evidence type="ECO:0000256" key="1">
    <source>
        <dbReference type="ARBA" id="ARBA00001445"/>
    </source>
</evidence>
<name>A0A926HY62_9FIRM</name>
<gene>
    <name evidence="6" type="ORF">H8730_13225</name>
</gene>
<evidence type="ECO:0000256" key="2">
    <source>
        <dbReference type="ARBA" id="ARBA00012652"/>
    </source>
</evidence>
<accession>A0A926HY62</accession>